<dbReference type="InterPro" id="IPR008011">
    <property type="entry name" value="Complex1_LYR_dom"/>
</dbReference>
<keyword evidence="7" id="KW-0143">Chaperone</keyword>
<comment type="subcellular location">
    <subcellularLocation>
        <location evidence="1">Mitochondrion matrix</location>
    </subcellularLocation>
</comment>
<evidence type="ECO:0000313" key="11">
    <source>
        <dbReference type="Proteomes" id="UP000789706"/>
    </source>
</evidence>
<evidence type="ECO:0000259" key="9">
    <source>
        <dbReference type="Pfam" id="PF05347"/>
    </source>
</evidence>
<comment type="subunit">
    <text evidence="3">Interacts with RIP1.</text>
</comment>
<dbReference type="OrthoDB" id="529194at2759"/>
<keyword evidence="5" id="KW-0809">Transit peptide</keyword>
<dbReference type="Proteomes" id="UP000789706">
    <property type="component" value="Unassembled WGS sequence"/>
</dbReference>
<evidence type="ECO:0000256" key="4">
    <source>
        <dbReference type="ARBA" id="ARBA00015108"/>
    </source>
</evidence>
<dbReference type="InterPro" id="IPR045298">
    <property type="entry name" value="Complex1_LYR_LYRM7"/>
</dbReference>
<comment type="caution">
    <text evidence="10">The sequence shown here is derived from an EMBL/GenBank/DDBJ whole genome shotgun (WGS) entry which is preliminary data.</text>
</comment>
<organism evidence="10 11">
    <name type="scientific">Diversispora eburnea</name>
    <dbReference type="NCBI Taxonomy" id="1213867"/>
    <lineage>
        <taxon>Eukaryota</taxon>
        <taxon>Fungi</taxon>
        <taxon>Fungi incertae sedis</taxon>
        <taxon>Mucoromycota</taxon>
        <taxon>Glomeromycotina</taxon>
        <taxon>Glomeromycetes</taxon>
        <taxon>Diversisporales</taxon>
        <taxon>Diversisporaceae</taxon>
        <taxon>Diversispora</taxon>
    </lineage>
</organism>
<dbReference type="PANTHER" id="PTHR46749:SF1">
    <property type="entry name" value="COMPLEX III ASSEMBLY FACTOR LYRM7"/>
    <property type="match status" value="1"/>
</dbReference>
<sequence length="112" mass="12819">MASLISNNTRFKVLNAYKQLLRVQREIFNEDLFAMTEARNTTYKEFSKNKNENDESKINDVPIDVTKFLKSNVAQAVLDPDKSRFSDNESIKNSVSTKELKERMSGVCCGCE</sequence>
<dbReference type="PANTHER" id="PTHR46749">
    <property type="entry name" value="COMPLEX III ASSEMBLY FACTOR LYRM7"/>
    <property type="match status" value="1"/>
</dbReference>
<keyword evidence="6" id="KW-0496">Mitochondrion</keyword>
<dbReference type="AlphaFoldDB" id="A0A9N9B4C0"/>
<evidence type="ECO:0000313" key="10">
    <source>
        <dbReference type="EMBL" id="CAG8552930.1"/>
    </source>
</evidence>
<evidence type="ECO:0000256" key="6">
    <source>
        <dbReference type="ARBA" id="ARBA00023128"/>
    </source>
</evidence>
<proteinExistence type="inferred from homology"/>
<feature type="domain" description="Complex 1 LYR protein" evidence="9">
    <location>
        <begin position="12"/>
        <end position="59"/>
    </location>
</feature>
<dbReference type="GO" id="GO:0034551">
    <property type="term" value="P:mitochondrial respiratory chain complex III assembly"/>
    <property type="evidence" value="ECO:0007669"/>
    <property type="project" value="InterPro"/>
</dbReference>
<reference evidence="10" key="1">
    <citation type="submission" date="2021-06" db="EMBL/GenBank/DDBJ databases">
        <authorList>
            <person name="Kallberg Y."/>
            <person name="Tangrot J."/>
            <person name="Rosling A."/>
        </authorList>
    </citation>
    <scope>NUCLEOTIDE SEQUENCE</scope>
    <source>
        <strain evidence="10">AZ414A</strain>
    </source>
</reference>
<dbReference type="InterPro" id="IPR050435">
    <property type="entry name" value="MZM1/LYRM7"/>
</dbReference>
<dbReference type="CDD" id="cd20267">
    <property type="entry name" value="Complex1_LYR_LYRM7"/>
    <property type="match status" value="1"/>
</dbReference>
<evidence type="ECO:0000256" key="2">
    <source>
        <dbReference type="ARBA" id="ARBA00009949"/>
    </source>
</evidence>
<dbReference type="EMBL" id="CAJVPK010000833">
    <property type="protein sequence ID" value="CAG8552930.1"/>
    <property type="molecule type" value="Genomic_DNA"/>
</dbReference>
<comment type="similarity">
    <text evidence="2">Belongs to the complex I LYR family. MZM1 subfamily.</text>
</comment>
<accession>A0A9N9B4C0</accession>
<name>A0A9N9B4C0_9GLOM</name>
<evidence type="ECO:0000256" key="1">
    <source>
        <dbReference type="ARBA" id="ARBA00004305"/>
    </source>
</evidence>
<evidence type="ECO:0000256" key="7">
    <source>
        <dbReference type="ARBA" id="ARBA00023186"/>
    </source>
</evidence>
<keyword evidence="11" id="KW-1185">Reference proteome</keyword>
<evidence type="ECO:0000256" key="3">
    <source>
        <dbReference type="ARBA" id="ARBA00011589"/>
    </source>
</evidence>
<gene>
    <name evidence="10" type="ORF">DEBURN_LOCUS7193</name>
</gene>
<evidence type="ECO:0000256" key="8">
    <source>
        <dbReference type="ARBA" id="ARBA00025268"/>
    </source>
</evidence>
<protein>
    <recommendedName>
        <fullName evidence="4">Mitochondrial zinc maintenance protein 1, mitochondrial</fullName>
    </recommendedName>
</protein>
<dbReference type="Pfam" id="PF05347">
    <property type="entry name" value="Complex1_LYR"/>
    <property type="match status" value="1"/>
</dbReference>
<comment type="function">
    <text evidence="8">Assembly factor required for Rieske Fe-S protein RIP1 incorporation into the cytochrome b-c1 (CIII) complex. Functions as a chaperone, binding to this subunit within the mitochondrial matrix and stabilizing it prior to its translocation and insertion into the late CIII dimeric intermediate within the mitochondrial inner membrane. Modulates the mitochondrial matrix zinc pool.</text>
</comment>
<evidence type="ECO:0000256" key="5">
    <source>
        <dbReference type="ARBA" id="ARBA00022946"/>
    </source>
</evidence>
<dbReference type="GO" id="GO:0044183">
    <property type="term" value="F:protein folding chaperone"/>
    <property type="evidence" value="ECO:0007669"/>
    <property type="project" value="TreeGrafter"/>
</dbReference>
<dbReference type="GO" id="GO:0005759">
    <property type="term" value="C:mitochondrial matrix"/>
    <property type="evidence" value="ECO:0007669"/>
    <property type="project" value="UniProtKB-SubCell"/>
</dbReference>